<dbReference type="PANTHER" id="PTHR42811">
    <property type="entry name" value="SERINE ACETYLTRANSFERASE"/>
    <property type="match status" value="1"/>
</dbReference>
<keyword evidence="3" id="KW-0677">Repeat</keyword>
<dbReference type="Proteomes" id="UP000028725">
    <property type="component" value="Unassembled WGS sequence"/>
</dbReference>
<dbReference type="PATRIC" id="fig|394096.3.peg.4977"/>
<name>A0A085WGC0_9BACT</name>
<dbReference type="AlphaFoldDB" id="A0A085WGC0"/>
<dbReference type="GO" id="GO:0016746">
    <property type="term" value="F:acyltransferase activity"/>
    <property type="evidence" value="ECO:0007669"/>
    <property type="project" value="UniProtKB-KW"/>
</dbReference>
<dbReference type="InterPro" id="IPR045304">
    <property type="entry name" value="LbH_SAT"/>
</dbReference>
<organism evidence="5 6">
    <name type="scientific">Hyalangium minutum</name>
    <dbReference type="NCBI Taxonomy" id="394096"/>
    <lineage>
        <taxon>Bacteria</taxon>
        <taxon>Pseudomonadati</taxon>
        <taxon>Myxococcota</taxon>
        <taxon>Myxococcia</taxon>
        <taxon>Myxococcales</taxon>
        <taxon>Cystobacterineae</taxon>
        <taxon>Archangiaceae</taxon>
        <taxon>Hyalangium</taxon>
    </lineage>
</organism>
<protein>
    <submittedName>
        <fullName evidence="5">Serine acetyltransferase</fullName>
    </submittedName>
</protein>
<gene>
    <name evidence="5" type="ORF">DB31_8947</name>
</gene>
<dbReference type="PROSITE" id="PS00101">
    <property type="entry name" value="HEXAPEP_TRANSFERASES"/>
    <property type="match status" value="1"/>
</dbReference>
<comment type="caution">
    <text evidence="5">The sequence shown here is derived from an EMBL/GenBank/DDBJ whole genome shotgun (WGS) entry which is preliminary data.</text>
</comment>
<reference evidence="5 6" key="1">
    <citation type="submission" date="2014-04" db="EMBL/GenBank/DDBJ databases">
        <title>Genome assembly of Hyalangium minutum DSM 14724.</title>
        <authorList>
            <person name="Sharma G."/>
            <person name="Subramanian S."/>
        </authorList>
    </citation>
    <scope>NUCLEOTIDE SEQUENCE [LARGE SCALE GENOMIC DNA]</scope>
    <source>
        <strain evidence="5 6">DSM 14724</strain>
    </source>
</reference>
<dbReference type="EMBL" id="JMCB01000009">
    <property type="protein sequence ID" value="KFE66733.1"/>
    <property type="molecule type" value="Genomic_DNA"/>
</dbReference>
<evidence type="ECO:0000313" key="5">
    <source>
        <dbReference type="EMBL" id="KFE66733.1"/>
    </source>
</evidence>
<sequence length="242" mass="26252">MSEVNEVPVKNQDTSRRFERFSHRARGNLWRQFFELSPLARPAGQMTRLAKALKADALELTRSEHGEVHARAVASMVVTSDAYRVLLLQRLREAARGLRIPLSNHALRVAQTALLGVEIGKNVRLGRGVYFVHSLGTVIGGDAQVGQRVRFYGNNTVGTAKDNGYPIIEDDVWVGAGARILGPITVGARSRIGANAVVLQNVPPDSVAVGIPARIIPRRDAANSEPIESLRPSVADVVNLGM</sequence>
<dbReference type="NCBIfam" id="NF041874">
    <property type="entry name" value="EPS_EpsC"/>
    <property type="match status" value="1"/>
</dbReference>
<keyword evidence="2 5" id="KW-0808">Transferase</keyword>
<dbReference type="Gene3D" id="2.160.10.10">
    <property type="entry name" value="Hexapeptide repeat proteins"/>
    <property type="match status" value="1"/>
</dbReference>
<dbReference type="InterPro" id="IPR011004">
    <property type="entry name" value="Trimer_LpxA-like_sf"/>
</dbReference>
<dbReference type="CDD" id="cd03354">
    <property type="entry name" value="LbH_SAT"/>
    <property type="match status" value="1"/>
</dbReference>
<comment type="similarity">
    <text evidence="1">Belongs to the transferase hexapeptide repeat family.</text>
</comment>
<evidence type="ECO:0000256" key="4">
    <source>
        <dbReference type="ARBA" id="ARBA00023315"/>
    </source>
</evidence>
<dbReference type="InterPro" id="IPR018357">
    <property type="entry name" value="Hexapep_transf_CS"/>
</dbReference>
<dbReference type="InterPro" id="IPR053376">
    <property type="entry name" value="Serine_acetyltransferase"/>
</dbReference>
<dbReference type="SUPFAM" id="SSF51161">
    <property type="entry name" value="Trimeric LpxA-like enzymes"/>
    <property type="match status" value="1"/>
</dbReference>
<keyword evidence="4" id="KW-0012">Acyltransferase</keyword>
<evidence type="ECO:0000313" key="6">
    <source>
        <dbReference type="Proteomes" id="UP000028725"/>
    </source>
</evidence>
<proteinExistence type="inferred from homology"/>
<accession>A0A085WGC0</accession>
<dbReference type="InterPro" id="IPR001451">
    <property type="entry name" value="Hexapep"/>
</dbReference>
<evidence type="ECO:0000256" key="3">
    <source>
        <dbReference type="ARBA" id="ARBA00022737"/>
    </source>
</evidence>
<evidence type="ECO:0000256" key="2">
    <source>
        <dbReference type="ARBA" id="ARBA00022679"/>
    </source>
</evidence>
<dbReference type="Pfam" id="PF00132">
    <property type="entry name" value="Hexapep"/>
    <property type="match status" value="1"/>
</dbReference>
<dbReference type="RefSeq" id="WP_240486860.1">
    <property type="nucleotide sequence ID" value="NZ_JMCB01000009.1"/>
</dbReference>
<evidence type="ECO:0000256" key="1">
    <source>
        <dbReference type="ARBA" id="ARBA00007274"/>
    </source>
</evidence>
<keyword evidence="6" id="KW-1185">Reference proteome</keyword>
<dbReference type="STRING" id="394096.DB31_8947"/>